<sequence length="177" mass="20379">MTSTDPDFANKVITVMLNKLVAANILEMTVAEIEGDAVFFYRKGRLPAVNKVAKQCKFIFEAFNDVITTFKQIDPENYKKYLSKNQLGVKIIIHHAYINIAKINGRIKLLGEDVILVHKLLKNSINLPCYILLTDSYLEKLKNKKAAANWFNWENLKRGKDKYEHFGVTYYSYIPLG</sequence>
<dbReference type="Pfam" id="PF10851">
    <property type="entry name" value="DUF2652"/>
    <property type="match status" value="1"/>
</dbReference>
<dbReference type="EMBL" id="LWHJ01000011">
    <property type="protein sequence ID" value="OAQ41882.1"/>
    <property type="molecule type" value="Genomic_DNA"/>
</dbReference>
<reference evidence="1 2" key="1">
    <citation type="submission" date="2016-04" db="EMBL/GenBank/DDBJ databases">
        <authorList>
            <person name="Evans L.H."/>
            <person name="Alamgir A."/>
            <person name="Owens N."/>
            <person name="Weber N.D."/>
            <person name="Virtaneva K."/>
            <person name="Barbian K."/>
            <person name="Babar A."/>
            <person name="Rosenke K."/>
        </authorList>
    </citation>
    <scope>NUCLEOTIDE SEQUENCE [LARGE SCALE GENOMIC DNA]</scope>
    <source>
        <strain evidence="1 2">CCM 8644</strain>
    </source>
</reference>
<keyword evidence="2" id="KW-1185">Reference proteome</keyword>
<dbReference type="AlphaFoldDB" id="A0A179DM34"/>
<dbReference type="Proteomes" id="UP000078459">
    <property type="component" value="Unassembled WGS sequence"/>
</dbReference>
<dbReference type="InterPro" id="IPR020503">
    <property type="entry name" value="Uncharacterised_Rv2561"/>
</dbReference>
<gene>
    <name evidence="1" type="ORF">A5893_01830</name>
</gene>
<proteinExistence type="predicted"/>
<accession>A0A179DM34</accession>
<protein>
    <recommendedName>
        <fullName evidence="3">DUF2652 domain-containing protein</fullName>
    </recommendedName>
</protein>
<organism evidence="1 2">
    <name type="scientific">Pedobacter psychrophilus</name>
    <dbReference type="NCBI Taxonomy" id="1826909"/>
    <lineage>
        <taxon>Bacteria</taxon>
        <taxon>Pseudomonadati</taxon>
        <taxon>Bacteroidota</taxon>
        <taxon>Sphingobacteriia</taxon>
        <taxon>Sphingobacteriales</taxon>
        <taxon>Sphingobacteriaceae</taxon>
        <taxon>Pedobacter</taxon>
    </lineage>
</organism>
<evidence type="ECO:0000313" key="2">
    <source>
        <dbReference type="Proteomes" id="UP000078459"/>
    </source>
</evidence>
<reference evidence="1 2" key="2">
    <citation type="submission" date="2016-06" db="EMBL/GenBank/DDBJ databases">
        <title>Pedobacter psychrophilus sp. nov., isolated from Antarctic fragmentary rock.</title>
        <authorList>
            <person name="Svec P."/>
        </authorList>
    </citation>
    <scope>NUCLEOTIDE SEQUENCE [LARGE SCALE GENOMIC DNA]</scope>
    <source>
        <strain evidence="1 2">CCM 8644</strain>
    </source>
</reference>
<evidence type="ECO:0000313" key="1">
    <source>
        <dbReference type="EMBL" id="OAQ41882.1"/>
    </source>
</evidence>
<evidence type="ECO:0008006" key="3">
    <source>
        <dbReference type="Google" id="ProtNLM"/>
    </source>
</evidence>
<name>A0A179DM34_9SPHI</name>
<comment type="caution">
    <text evidence="1">The sequence shown here is derived from an EMBL/GenBank/DDBJ whole genome shotgun (WGS) entry which is preliminary data.</text>
</comment>
<dbReference type="STRING" id="1826909.A5893_01830"/>